<reference evidence="2 3" key="1">
    <citation type="submission" date="2019-02" db="EMBL/GenBank/DDBJ databases">
        <title>Deep-cultivation of Planctomycetes and their phenomic and genomic characterization uncovers novel biology.</title>
        <authorList>
            <person name="Wiegand S."/>
            <person name="Jogler M."/>
            <person name="Boedeker C."/>
            <person name="Pinto D."/>
            <person name="Vollmers J."/>
            <person name="Rivas-Marin E."/>
            <person name="Kohn T."/>
            <person name="Peeters S.H."/>
            <person name="Heuer A."/>
            <person name="Rast P."/>
            <person name="Oberbeckmann S."/>
            <person name="Bunk B."/>
            <person name="Jeske O."/>
            <person name="Meyerdierks A."/>
            <person name="Storesund J.E."/>
            <person name="Kallscheuer N."/>
            <person name="Luecker S."/>
            <person name="Lage O.M."/>
            <person name="Pohl T."/>
            <person name="Merkel B.J."/>
            <person name="Hornburger P."/>
            <person name="Mueller R.-W."/>
            <person name="Bruemmer F."/>
            <person name="Labrenz M."/>
            <person name="Spormann A.M."/>
            <person name="Op den Camp H."/>
            <person name="Overmann J."/>
            <person name="Amann R."/>
            <person name="Jetten M.S.M."/>
            <person name="Mascher T."/>
            <person name="Medema M.H."/>
            <person name="Devos D.P."/>
            <person name="Kaster A.-K."/>
            <person name="Ovreas L."/>
            <person name="Rohde M."/>
            <person name="Galperin M.Y."/>
            <person name="Jogler C."/>
        </authorList>
    </citation>
    <scope>NUCLEOTIDE SEQUENCE [LARGE SCALE GENOMIC DNA]</scope>
    <source>
        <strain evidence="2 3">K23_9</strain>
    </source>
</reference>
<organism evidence="2 3">
    <name type="scientific">Stieleria marina</name>
    <dbReference type="NCBI Taxonomy" id="1930275"/>
    <lineage>
        <taxon>Bacteria</taxon>
        <taxon>Pseudomonadati</taxon>
        <taxon>Planctomycetota</taxon>
        <taxon>Planctomycetia</taxon>
        <taxon>Pirellulales</taxon>
        <taxon>Pirellulaceae</taxon>
        <taxon>Stieleria</taxon>
    </lineage>
</organism>
<proteinExistence type="predicted"/>
<gene>
    <name evidence="2" type="ORF">K239x_52360</name>
</gene>
<keyword evidence="3" id="KW-1185">Reference proteome</keyword>
<feature type="chain" id="PRO_5021815725" evidence="1">
    <location>
        <begin position="44"/>
        <end position="522"/>
    </location>
</feature>
<name>A0A517P1F9_9BACT</name>
<evidence type="ECO:0000313" key="3">
    <source>
        <dbReference type="Proteomes" id="UP000319817"/>
    </source>
</evidence>
<dbReference type="Pfam" id="PF07585">
    <property type="entry name" value="BBP7"/>
    <property type="match status" value="1"/>
</dbReference>
<sequence precursor="true">MQRMTQSNNSTRFQLVAGHPTRLLMAALVLSFGSLMANTQAQAQVVQADYDFQASGFVTPAGVKPPGSYNGIAPVGYYPSADAASACDSGACDSGGCDSYGGGSSGDVFGGGNANAGCGGMLGQLGGGAMACGGCGRNGCGACKGLSNLRHMCLFCRGAGCSACQLCQENGILGLGAGGLLGALSSLRPYSEAGLCAQRWYDLSLEVMMLGHNTGSMGGLGGVTSRGAGGPIVLGSGDTSDGGLEPGFRLSGAIMMGAGANIEATWVGGHEWEDTASVTDAGFGLFSFISDFGNTPNNGFDDTDRSSVQSLTTTSEFDSVELNYRRRTVWPYCRFQGSWLVGLRYVGYDDGLAYTTRGDVNNGGAGRLRYFQSDDQTQNSMFGAQAGGDFWWNIVPGVSLGIGGKLGVLKNDIDARTNLRANSLGLNATPGTARGTFSDSDTTAMGEFEFKMVYRLSHSWTVRTSYYLLGIEDVAFGSVDPVAINQFVQSAGGSTPVVIGERAFQFDSLVNHGFSVGAEYVW</sequence>
<dbReference type="InterPro" id="IPR011446">
    <property type="entry name" value="BBP7"/>
</dbReference>
<evidence type="ECO:0000256" key="1">
    <source>
        <dbReference type="SAM" id="SignalP"/>
    </source>
</evidence>
<protein>
    <submittedName>
        <fullName evidence="2">Uncharacterized protein</fullName>
    </submittedName>
</protein>
<accession>A0A517P1F9</accession>
<dbReference type="AlphaFoldDB" id="A0A517P1F9"/>
<dbReference type="EMBL" id="CP036526">
    <property type="protein sequence ID" value="QDT13219.1"/>
    <property type="molecule type" value="Genomic_DNA"/>
</dbReference>
<feature type="signal peptide" evidence="1">
    <location>
        <begin position="1"/>
        <end position="43"/>
    </location>
</feature>
<evidence type="ECO:0000313" key="2">
    <source>
        <dbReference type="EMBL" id="QDT13219.1"/>
    </source>
</evidence>
<dbReference type="Proteomes" id="UP000319817">
    <property type="component" value="Chromosome"/>
</dbReference>
<keyword evidence="1" id="KW-0732">Signal</keyword>
<dbReference type="OrthoDB" id="241407at2"/>